<organism evidence="1 2">
    <name type="scientific">Larimichthys crocea</name>
    <name type="common">Large yellow croaker</name>
    <name type="synonym">Pseudosciaena crocea</name>
    <dbReference type="NCBI Taxonomy" id="215358"/>
    <lineage>
        <taxon>Eukaryota</taxon>
        <taxon>Metazoa</taxon>
        <taxon>Chordata</taxon>
        <taxon>Craniata</taxon>
        <taxon>Vertebrata</taxon>
        <taxon>Euteleostomi</taxon>
        <taxon>Actinopterygii</taxon>
        <taxon>Neopterygii</taxon>
        <taxon>Teleostei</taxon>
        <taxon>Neoteleostei</taxon>
        <taxon>Acanthomorphata</taxon>
        <taxon>Eupercaria</taxon>
        <taxon>Sciaenidae</taxon>
        <taxon>Larimichthys</taxon>
    </lineage>
</organism>
<protein>
    <submittedName>
        <fullName evidence="1">Uncharacterized protein</fullName>
    </submittedName>
</protein>
<accession>A0ACD3RK58</accession>
<keyword evidence="2" id="KW-1185">Reference proteome</keyword>
<proteinExistence type="predicted"/>
<comment type="caution">
    <text evidence="1">The sequence shown here is derived from an EMBL/GenBank/DDBJ whole genome shotgun (WGS) entry which is preliminary data.</text>
</comment>
<dbReference type="Proteomes" id="UP000793456">
    <property type="component" value="Chromosome V"/>
</dbReference>
<name>A0ACD3RK58_LARCR</name>
<reference evidence="1" key="1">
    <citation type="submission" date="2018-11" db="EMBL/GenBank/DDBJ databases">
        <title>The sequence and de novo assembly of Larimichthys crocea genome using PacBio and Hi-C technologies.</title>
        <authorList>
            <person name="Xu P."/>
            <person name="Chen B."/>
            <person name="Zhou Z."/>
            <person name="Ke Q."/>
            <person name="Wu Y."/>
            <person name="Bai H."/>
            <person name="Pu F."/>
        </authorList>
    </citation>
    <scope>NUCLEOTIDE SEQUENCE</scope>
    <source>
        <tissue evidence="1">Muscle</tissue>
    </source>
</reference>
<dbReference type="EMBL" id="CM011678">
    <property type="protein sequence ID" value="TMS19084.1"/>
    <property type="molecule type" value="Genomic_DNA"/>
</dbReference>
<evidence type="ECO:0000313" key="2">
    <source>
        <dbReference type="Proteomes" id="UP000793456"/>
    </source>
</evidence>
<evidence type="ECO:0000313" key="1">
    <source>
        <dbReference type="EMBL" id="TMS19084.1"/>
    </source>
</evidence>
<gene>
    <name evidence="1" type="ORF">E3U43_003405</name>
</gene>
<sequence length="412" mass="46594">MVVAKKFKTDRCLGSKKKSRLSQTIPNIILGQDCMVTRNKRKTLLTTRKKQRDACKRTEVSLEPVKVNGTKRKANSKAETASKKLRVDNKINTAEPTKVPVKTESSWQQDHLSNQQRLRGQVPTAKQARGRRLRSSLCWLQENRFFTRGNQTHPEIINRKKCMIPNEVLLMQRVASGPDSVGKSAAVSLLDWYDLDQEVVLVMERPFPCTDLYAYITGPMDENQAKIIMRQLVEAAIKLHSEGVFHRDIKKENVLLETGSEVPRVRLIDFGCGCFVKKGPYRCFSGTSAYAPPEFFKQGRYEAGPTTVWQLGALLYELLDGLKQFTTSRFMHTRTEITSKLSKLKVSQGKTMRLSFRLPGLSEDLFGCKPKAACHPRTYASAPVVKIVTTSTNQTLNIYHQTSTPLGSWLPN</sequence>